<comment type="caution">
    <text evidence="10">The sequence shown here is derived from an EMBL/GenBank/DDBJ whole genome shotgun (WGS) entry which is preliminary data.</text>
</comment>
<dbReference type="NCBIfam" id="TIGR04056">
    <property type="entry name" value="OMP_RagA_SusC"/>
    <property type="match status" value="1"/>
</dbReference>
<dbReference type="PANTHER" id="PTHR30069:SF29">
    <property type="entry name" value="HEMOGLOBIN AND HEMOGLOBIN-HAPTOGLOBIN-BINDING PROTEIN 1-RELATED"/>
    <property type="match status" value="1"/>
</dbReference>
<dbReference type="InterPro" id="IPR039426">
    <property type="entry name" value="TonB-dep_rcpt-like"/>
</dbReference>
<evidence type="ECO:0000256" key="2">
    <source>
        <dbReference type="ARBA" id="ARBA00022448"/>
    </source>
</evidence>
<keyword evidence="7 8" id="KW-0998">Cell outer membrane</keyword>
<keyword evidence="4 8" id="KW-0812">Transmembrane</keyword>
<dbReference type="InterPro" id="IPR023997">
    <property type="entry name" value="TonB-dep_OMP_SusC/RagA_CS"/>
</dbReference>
<dbReference type="InterPro" id="IPR012910">
    <property type="entry name" value="Plug_dom"/>
</dbReference>
<proteinExistence type="inferred from homology"/>
<keyword evidence="3 8" id="KW-1134">Transmembrane beta strand</keyword>
<accession>A0ABP9FSU6</accession>
<name>A0ABP9FSU6_9SPHI</name>
<dbReference type="InterPro" id="IPR008969">
    <property type="entry name" value="CarboxyPept-like_regulatory"/>
</dbReference>
<evidence type="ECO:0000313" key="10">
    <source>
        <dbReference type="EMBL" id="GAA4915992.1"/>
    </source>
</evidence>
<protein>
    <submittedName>
        <fullName evidence="10">SusC/RagA family TonB-linked outer membrane protein</fullName>
    </submittedName>
</protein>
<evidence type="ECO:0000256" key="4">
    <source>
        <dbReference type="ARBA" id="ARBA00022692"/>
    </source>
</evidence>
<keyword evidence="2 8" id="KW-0813">Transport</keyword>
<organism evidence="10 11">
    <name type="scientific">Mucilaginibacter defluvii</name>
    <dbReference type="NCBI Taxonomy" id="1196019"/>
    <lineage>
        <taxon>Bacteria</taxon>
        <taxon>Pseudomonadati</taxon>
        <taxon>Bacteroidota</taxon>
        <taxon>Sphingobacteriia</taxon>
        <taxon>Sphingobacteriales</taxon>
        <taxon>Sphingobacteriaceae</taxon>
        <taxon>Mucilaginibacter</taxon>
    </lineage>
</organism>
<evidence type="ECO:0000313" key="11">
    <source>
        <dbReference type="Proteomes" id="UP001501436"/>
    </source>
</evidence>
<reference evidence="11" key="1">
    <citation type="journal article" date="2019" name="Int. J. Syst. Evol. Microbiol.">
        <title>The Global Catalogue of Microorganisms (GCM) 10K type strain sequencing project: providing services to taxonomists for standard genome sequencing and annotation.</title>
        <authorList>
            <consortium name="The Broad Institute Genomics Platform"/>
            <consortium name="The Broad Institute Genome Sequencing Center for Infectious Disease"/>
            <person name="Wu L."/>
            <person name="Ma J."/>
        </authorList>
    </citation>
    <scope>NUCLEOTIDE SEQUENCE [LARGE SCALE GENOMIC DNA]</scope>
    <source>
        <strain evidence="11">JCM 18283</strain>
    </source>
</reference>
<sequence length="1114" mass="122163">MHAQKRQLKFNSTQVTIASIIDRLQSIYNYKVSYDANVNTAGKINLSSTDLTLGQLITEIEQQAGIGIRNIDGNLVFKKVDTFMVSGTVTSADDGLPLAGVTITNIAKKSLGSTNADGRFNIRVTSGAPVSFGMVGFDTFTTRFQSANNNIKIKLITANTSLNEVVVTALGIKREEKALGYSATVIKGEDIAKAPSNNWTDALSGKVAGLNLLRSNGGPTGSNKIILRGENNLNGENEALIVVDGVVINNGSGRSTGYGGSSYLADETPVDFGSGLNDINPADIENITVLKGSNASALYGQRGANGAIIITTKSGSARSKGINVTINSNTAIESINRWPDLQYQYGQGVDGALYYSYNASEDGPSTRSTSSAWGPKFDGQMFYQYDPVTHTKGTTRTPWVPYVNDSRNFFETGRTYTNSVTIDGGTDKTTARFSATNVKNSWIIPNTGYDRNTVALSLNQKVSDKLQLSTKINYTNKKSDNLPSVGYNNQSIMYWYIFWQPNADINWLKDYWLPGRENIQQSFPFSSFPDNPYLITQEMLNTMNRHGVTGNVQATYNFTKELSLMVRTSMDFGYDQRTQQRPWDTEKFRKGMFRTQNIYSQEITADFLLRYNKKINKDFEITATGGGSTLKNTYNQDALSADSLAYPGVYSLANKAGILVATPYKSKYEINSFYGLLTLAFKDYLYADITFRNDWNSVLANASGNDNVSFSYPSYNLSFIPTEAFKMPEFIDYLKLRGSISNTGSGSQVPYQTTNGYVVTPTFPGGLQNDTRFANLNLRPLTTIAHEVGVEAKFFKNRVGFDLTLYSSDTKDQHLWTSPDPAVGGTAALFNAGRLRNKGIELAVNGTPLKSKNGLNWTVNGTLTANRNKIMELTETQTELILQNGPGSRGLISARVGGSMGDFYGRGYERSPDGQIVYEGGYPVLSPDIKYIGNTMPKFRGSLQNNFRYGSFGFSFLFDAQTGAVGYSLTSAVLTEQGKTNATLPGRYNGIIGNGVVRNADGSFSPNTVIAENIATYYNAHYGRDNVEGTTYSTDYIKLREARIDYSLPARFAQRVGMKKATIGIYGRDLLIISDWPAFDPEFGTLNGSEINRGFELGQLPSTRTLGLNVTLGF</sequence>
<keyword evidence="5" id="KW-0732">Signal</keyword>
<dbReference type="Pfam" id="PF13715">
    <property type="entry name" value="CarbopepD_reg_2"/>
    <property type="match status" value="1"/>
</dbReference>
<dbReference type="Pfam" id="PF07715">
    <property type="entry name" value="Plug"/>
    <property type="match status" value="1"/>
</dbReference>
<dbReference type="InterPro" id="IPR037066">
    <property type="entry name" value="Plug_dom_sf"/>
</dbReference>
<dbReference type="PROSITE" id="PS52016">
    <property type="entry name" value="TONB_DEPENDENT_REC_3"/>
    <property type="match status" value="1"/>
</dbReference>
<dbReference type="PANTHER" id="PTHR30069">
    <property type="entry name" value="TONB-DEPENDENT OUTER MEMBRANE RECEPTOR"/>
    <property type="match status" value="1"/>
</dbReference>
<keyword evidence="11" id="KW-1185">Reference proteome</keyword>
<feature type="domain" description="TonB-dependent receptor plug" evidence="9">
    <location>
        <begin position="179"/>
        <end position="307"/>
    </location>
</feature>
<dbReference type="InterPro" id="IPR036942">
    <property type="entry name" value="Beta-barrel_TonB_sf"/>
</dbReference>
<dbReference type="NCBIfam" id="TIGR04057">
    <property type="entry name" value="SusC_RagA_signa"/>
    <property type="match status" value="1"/>
</dbReference>
<comment type="similarity">
    <text evidence="8">Belongs to the TonB-dependent receptor family.</text>
</comment>
<evidence type="ECO:0000256" key="1">
    <source>
        <dbReference type="ARBA" id="ARBA00004571"/>
    </source>
</evidence>
<evidence type="ECO:0000256" key="6">
    <source>
        <dbReference type="ARBA" id="ARBA00023136"/>
    </source>
</evidence>
<dbReference type="SUPFAM" id="SSF56935">
    <property type="entry name" value="Porins"/>
    <property type="match status" value="1"/>
</dbReference>
<dbReference type="InterPro" id="IPR023996">
    <property type="entry name" value="TonB-dep_OMP_SusC/RagA"/>
</dbReference>
<gene>
    <name evidence="10" type="ORF">GCM10023313_19420</name>
</gene>
<dbReference type="SUPFAM" id="SSF49464">
    <property type="entry name" value="Carboxypeptidase regulatory domain-like"/>
    <property type="match status" value="1"/>
</dbReference>
<keyword evidence="6 8" id="KW-0472">Membrane</keyword>
<evidence type="ECO:0000256" key="3">
    <source>
        <dbReference type="ARBA" id="ARBA00022452"/>
    </source>
</evidence>
<evidence type="ECO:0000256" key="5">
    <source>
        <dbReference type="ARBA" id="ARBA00022729"/>
    </source>
</evidence>
<dbReference type="Gene3D" id="2.170.130.10">
    <property type="entry name" value="TonB-dependent receptor, plug domain"/>
    <property type="match status" value="1"/>
</dbReference>
<evidence type="ECO:0000256" key="8">
    <source>
        <dbReference type="PROSITE-ProRule" id="PRU01360"/>
    </source>
</evidence>
<evidence type="ECO:0000259" key="9">
    <source>
        <dbReference type="Pfam" id="PF07715"/>
    </source>
</evidence>
<dbReference type="Gene3D" id="2.40.170.20">
    <property type="entry name" value="TonB-dependent receptor, beta-barrel domain"/>
    <property type="match status" value="1"/>
</dbReference>
<evidence type="ECO:0000256" key="7">
    <source>
        <dbReference type="ARBA" id="ARBA00023237"/>
    </source>
</evidence>
<dbReference type="Proteomes" id="UP001501436">
    <property type="component" value="Unassembled WGS sequence"/>
</dbReference>
<comment type="subcellular location">
    <subcellularLocation>
        <location evidence="1 8">Cell outer membrane</location>
        <topology evidence="1 8">Multi-pass membrane protein</topology>
    </subcellularLocation>
</comment>
<dbReference type="EMBL" id="BAABJI010000002">
    <property type="protein sequence ID" value="GAA4915992.1"/>
    <property type="molecule type" value="Genomic_DNA"/>
</dbReference>